<feature type="domain" description="Beta-lactamase class A catalytic" evidence="1">
    <location>
        <begin position="23"/>
        <end position="239"/>
    </location>
</feature>
<dbReference type="Gene3D" id="3.40.710.10">
    <property type="entry name" value="DD-peptidase/beta-lactamase superfamily"/>
    <property type="match status" value="1"/>
</dbReference>
<comment type="caution">
    <text evidence="2">The sequence shown here is derived from an EMBL/GenBank/DDBJ whole genome shotgun (WGS) entry which is preliminary data.</text>
</comment>
<organism evidence="2 3">
    <name type="scientific">Clostridium malenominatum</name>
    <dbReference type="NCBI Taxonomy" id="1539"/>
    <lineage>
        <taxon>Bacteria</taxon>
        <taxon>Bacillati</taxon>
        <taxon>Bacillota</taxon>
        <taxon>Clostridia</taxon>
        <taxon>Eubacteriales</taxon>
        <taxon>Clostridiaceae</taxon>
        <taxon>Clostridium</taxon>
    </lineage>
</organism>
<dbReference type="PANTHER" id="PTHR35333">
    <property type="entry name" value="BETA-LACTAMASE"/>
    <property type="match status" value="1"/>
</dbReference>
<evidence type="ECO:0000313" key="2">
    <source>
        <dbReference type="EMBL" id="GAA0725666.1"/>
    </source>
</evidence>
<dbReference type="InterPro" id="IPR045155">
    <property type="entry name" value="Beta-lactam_cat"/>
</dbReference>
<evidence type="ECO:0000313" key="3">
    <source>
        <dbReference type="Proteomes" id="UP001500339"/>
    </source>
</evidence>
<protein>
    <submittedName>
        <fullName evidence="2">Serine hydrolase</fullName>
    </submittedName>
</protein>
<keyword evidence="3" id="KW-1185">Reference proteome</keyword>
<dbReference type="SUPFAM" id="SSF56601">
    <property type="entry name" value="beta-lactamase/transpeptidase-like"/>
    <property type="match status" value="1"/>
</dbReference>
<name>A0ABP3U6W4_9CLOT</name>
<dbReference type="RefSeq" id="WP_343769470.1">
    <property type="nucleotide sequence ID" value="NZ_BAAACF010000001.1"/>
</dbReference>
<dbReference type="GO" id="GO:0016787">
    <property type="term" value="F:hydrolase activity"/>
    <property type="evidence" value="ECO:0007669"/>
    <property type="project" value="UniProtKB-KW"/>
</dbReference>
<accession>A0ABP3U6W4</accession>
<gene>
    <name evidence="2" type="ORF">GCM10008905_21380</name>
</gene>
<dbReference type="Proteomes" id="UP001500339">
    <property type="component" value="Unassembled WGS sequence"/>
</dbReference>
<dbReference type="PANTHER" id="PTHR35333:SF3">
    <property type="entry name" value="BETA-LACTAMASE-TYPE TRANSPEPTIDASE FOLD CONTAINING PROTEIN"/>
    <property type="match status" value="1"/>
</dbReference>
<dbReference type="EMBL" id="BAAACF010000001">
    <property type="protein sequence ID" value="GAA0725666.1"/>
    <property type="molecule type" value="Genomic_DNA"/>
</dbReference>
<evidence type="ECO:0000259" key="1">
    <source>
        <dbReference type="Pfam" id="PF13354"/>
    </source>
</evidence>
<dbReference type="InterPro" id="IPR000871">
    <property type="entry name" value="Beta-lactam_class-A"/>
</dbReference>
<dbReference type="InterPro" id="IPR012338">
    <property type="entry name" value="Beta-lactam/transpept-like"/>
</dbReference>
<reference evidence="3" key="1">
    <citation type="journal article" date="2019" name="Int. J. Syst. Evol. Microbiol.">
        <title>The Global Catalogue of Microorganisms (GCM) 10K type strain sequencing project: providing services to taxonomists for standard genome sequencing and annotation.</title>
        <authorList>
            <consortium name="The Broad Institute Genomics Platform"/>
            <consortium name="The Broad Institute Genome Sequencing Center for Infectious Disease"/>
            <person name="Wu L."/>
            <person name="Ma J."/>
        </authorList>
    </citation>
    <scope>NUCLEOTIDE SEQUENCE [LARGE SCALE GENOMIC DNA]</scope>
    <source>
        <strain evidence="3">JCM 1405</strain>
    </source>
</reference>
<dbReference type="Pfam" id="PF13354">
    <property type="entry name" value="Beta-lactamase2"/>
    <property type="match status" value="1"/>
</dbReference>
<keyword evidence="2" id="KW-0378">Hydrolase</keyword>
<proteinExistence type="predicted"/>
<sequence>MSNFASIKDKIISEIEKFEGNCGVIVKNENTGEYFGYNEEVAFPSASIIKLSILLELFKRIEKREINLEDRIVVKDEDKVGGFGILKDLDSNLNVTIKDLATLMIILSDNVATNILIDTLGMDSINNTVKELGMKDTVLGRKMMDGEAKKMGRDNYTSPKDTLMILECYLNSSDVLKLSSNTQNVILDILKKQQCNNKLPLLMPKEITFGHKTGDLPGVEHDAGILFSKVGNIIIVVLTKELKDNAHGVEFNNNIGKIVTEYCC</sequence>